<dbReference type="PANTHER" id="PTHR43531:SF11">
    <property type="entry name" value="METHYL-ACCEPTING CHEMOTAXIS PROTEIN 3"/>
    <property type="match status" value="1"/>
</dbReference>
<feature type="region of interest" description="Disordered" evidence="5">
    <location>
        <begin position="717"/>
        <end position="762"/>
    </location>
</feature>
<dbReference type="SMART" id="SM00283">
    <property type="entry name" value="MA"/>
    <property type="match status" value="1"/>
</dbReference>
<dbReference type="SMART" id="SM00304">
    <property type="entry name" value="HAMP"/>
    <property type="match status" value="2"/>
</dbReference>
<protein>
    <submittedName>
        <fullName evidence="9">Methyl-accepting chemotaxis protein</fullName>
    </submittedName>
</protein>
<name>A0A371X488_9HYPH</name>
<gene>
    <name evidence="9" type="ORF">DYI37_06685</name>
</gene>
<dbReference type="GO" id="GO:0016020">
    <property type="term" value="C:membrane"/>
    <property type="evidence" value="ECO:0007669"/>
    <property type="project" value="UniProtKB-SubCell"/>
</dbReference>
<evidence type="ECO:0000313" key="9">
    <source>
        <dbReference type="EMBL" id="RFC64048.1"/>
    </source>
</evidence>
<dbReference type="PROSITE" id="PS50111">
    <property type="entry name" value="CHEMOTAXIS_TRANSDUC_2"/>
    <property type="match status" value="1"/>
</dbReference>
<accession>A0A371X488</accession>
<keyword evidence="6" id="KW-0812">Transmembrane</keyword>
<dbReference type="RefSeq" id="WP_116682468.1">
    <property type="nucleotide sequence ID" value="NZ_QURL01000003.1"/>
</dbReference>
<evidence type="ECO:0000313" key="10">
    <source>
        <dbReference type="Proteomes" id="UP000264310"/>
    </source>
</evidence>
<evidence type="ECO:0000259" key="7">
    <source>
        <dbReference type="PROSITE" id="PS50111"/>
    </source>
</evidence>
<reference evidence="9 10" key="1">
    <citation type="submission" date="2018-08" db="EMBL/GenBank/DDBJ databases">
        <title>Fulvimarina sp. 85, whole genome shotgun sequence.</title>
        <authorList>
            <person name="Tuo L."/>
        </authorList>
    </citation>
    <scope>NUCLEOTIDE SEQUENCE [LARGE SCALE GENOMIC DNA]</scope>
    <source>
        <strain evidence="9 10">85</strain>
    </source>
</reference>
<proteinExistence type="inferred from homology"/>
<feature type="domain" description="HAMP" evidence="8">
    <location>
        <begin position="418"/>
        <end position="464"/>
    </location>
</feature>
<dbReference type="CDD" id="cd12913">
    <property type="entry name" value="PDC1_MCP_like"/>
    <property type="match status" value="1"/>
</dbReference>
<dbReference type="GO" id="GO:0007165">
    <property type="term" value="P:signal transduction"/>
    <property type="evidence" value="ECO:0007669"/>
    <property type="project" value="UniProtKB-KW"/>
</dbReference>
<keyword evidence="2" id="KW-0145">Chemotaxis</keyword>
<keyword evidence="10" id="KW-1185">Reference proteome</keyword>
<dbReference type="AlphaFoldDB" id="A0A371X488"/>
<sequence length="762" mass="80083">MKKRTGSVATKMVLATGIAIGAILVGYTGFNLWQTKTQTEAEILALAAAKAQIVAEDVSIEITQATSAGRALAGGISGYLESGAADRAGLVSMIRTVSPQFGTIFGAWMCGLVDGRLSEMLPGLEAANAEGIFTPYWTKSETGEVGMSTWTIKPGEEYYAAPLKSGQPVITSPYLSTTNELLTSVSVPVRVGGEIVGLAGVDIKLDQMVDRLGAMAPFEGGTVMLLANNGKWLVHPETARIMTDYADGGAAEVRQALETGATQVIEGLADGDTRIVFPFTAPGMNTTWAAVVDVPEAVFTGPVQDKIQTTLLAGLIILLAAILAIQFASRSLIRRPLARALEGVKRMSAGNYAQAIEGTERSDELGTLAGALEQFRHDLSRGEAAKAEQARLQESVESERRRQSDIEHSKAEDLRVLVRAVEDGFEKLSDGDLTVRMDGRLAPEFEPIRRTFNGTVAELEQAIGTVLSSVASIRNGLAEISTASSDLAQRTEQQAANLEETVAALSEVTGAVNETANGANDARRAAGSARGKAERGGEIVQRAVKAMGEIEASSGQINQVISVIDEIAFQTNLLALNAGVEAARAGESGKGFAVVAQEVRGLAQRSAEAAREVKALISTSREKVEEGVGLVVASGTSLEEIVSEVASMSEVVTKIAASAREQAVSLREVSGAADQMDKVTQQNAAMVEQSTAAAHTLAEETDALAAAMARFRTGQTVRAATQTRAAPKKRTPAPVTQMRTTGAGGAARKPEPAPAEDSWEEF</sequence>
<feature type="compositionally biased region" description="Basic and acidic residues" evidence="5">
    <location>
        <begin position="397"/>
        <end position="407"/>
    </location>
</feature>
<dbReference type="InterPro" id="IPR003660">
    <property type="entry name" value="HAMP_dom"/>
</dbReference>
<dbReference type="CDD" id="cd11386">
    <property type="entry name" value="MCP_signal"/>
    <property type="match status" value="1"/>
</dbReference>
<dbReference type="Gene3D" id="6.10.340.10">
    <property type="match status" value="1"/>
</dbReference>
<feature type="compositionally biased region" description="Low complexity" evidence="5">
    <location>
        <begin position="516"/>
        <end position="530"/>
    </location>
</feature>
<dbReference type="PROSITE" id="PS50885">
    <property type="entry name" value="HAMP"/>
    <property type="match status" value="2"/>
</dbReference>
<dbReference type="InterPro" id="IPR051310">
    <property type="entry name" value="MCP_chemotaxis"/>
</dbReference>
<dbReference type="OrthoDB" id="1776073at2"/>
<dbReference type="SUPFAM" id="SSF58104">
    <property type="entry name" value="Methyl-accepting chemotaxis protein (MCP) signaling domain"/>
    <property type="match status" value="1"/>
</dbReference>
<feature type="domain" description="Methyl-accepting transducer" evidence="7">
    <location>
        <begin position="469"/>
        <end position="698"/>
    </location>
</feature>
<dbReference type="Gene3D" id="1.10.287.950">
    <property type="entry name" value="Methyl-accepting chemotaxis protein"/>
    <property type="match status" value="1"/>
</dbReference>
<feature type="region of interest" description="Disordered" evidence="5">
    <location>
        <begin position="514"/>
        <end position="533"/>
    </location>
</feature>
<dbReference type="CDD" id="cd06225">
    <property type="entry name" value="HAMP"/>
    <property type="match status" value="1"/>
</dbReference>
<comment type="subcellular location">
    <subcellularLocation>
        <location evidence="1">Membrane</location>
    </subcellularLocation>
</comment>
<dbReference type="GO" id="GO:0006935">
    <property type="term" value="P:chemotaxis"/>
    <property type="evidence" value="ECO:0007669"/>
    <property type="project" value="UniProtKB-KW"/>
</dbReference>
<feature type="region of interest" description="Disordered" evidence="5">
    <location>
        <begin position="386"/>
        <end position="407"/>
    </location>
</feature>
<evidence type="ECO:0000256" key="1">
    <source>
        <dbReference type="ARBA" id="ARBA00004370"/>
    </source>
</evidence>
<evidence type="ECO:0000259" key="8">
    <source>
        <dbReference type="PROSITE" id="PS50885"/>
    </source>
</evidence>
<feature type="transmembrane region" description="Helical" evidence="6">
    <location>
        <begin position="12"/>
        <end position="33"/>
    </location>
</feature>
<dbReference type="Pfam" id="PF22673">
    <property type="entry name" value="MCP-like_PDC_1"/>
    <property type="match status" value="1"/>
</dbReference>
<dbReference type="Pfam" id="PF00672">
    <property type="entry name" value="HAMP"/>
    <property type="match status" value="2"/>
</dbReference>
<dbReference type="InterPro" id="IPR004089">
    <property type="entry name" value="MCPsignal_dom"/>
</dbReference>
<evidence type="ECO:0000256" key="6">
    <source>
        <dbReference type="SAM" id="Phobius"/>
    </source>
</evidence>
<comment type="caution">
    <text evidence="9">The sequence shown here is derived from an EMBL/GenBank/DDBJ whole genome shotgun (WGS) entry which is preliminary data.</text>
</comment>
<dbReference type="SUPFAM" id="SSF158472">
    <property type="entry name" value="HAMP domain-like"/>
    <property type="match status" value="1"/>
</dbReference>
<dbReference type="Pfam" id="PF00015">
    <property type="entry name" value="MCPsignal"/>
    <property type="match status" value="1"/>
</dbReference>
<comment type="similarity">
    <text evidence="3">Belongs to the methyl-accepting chemotaxis (MCP) protein family.</text>
</comment>
<dbReference type="Gene3D" id="3.30.450.20">
    <property type="entry name" value="PAS domain"/>
    <property type="match status" value="2"/>
</dbReference>
<organism evidence="9 10">
    <name type="scientific">Fulvimarina endophytica</name>
    <dbReference type="NCBI Taxonomy" id="2293836"/>
    <lineage>
        <taxon>Bacteria</taxon>
        <taxon>Pseudomonadati</taxon>
        <taxon>Pseudomonadota</taxon>
        <taxon>Alphaproteobacteria</taxon>
        <taxon>Hyphomicrobiales</taxon>
        <taxon>Aurantimonadaceae</taxon>
        <taxon>Fulvimarina</taxon>
    </lineage>
</organism>
<evidence type="ECO:0000256" key="2">
    <source>
        <dbReference type="ARBA" id="ARBA00022500"/>
    </source>
</evidence>
<dbReference type="Proteomes" id="UP000264310">
    <property type="component" value="Unassembled WGS sequence"/>
</dbReference>
<keyword evidence="6" id="KW-0472">Membrane</keyword>
<evidence type="ECO:0000256" key="4">
    <source>
        <dbReference type="PROSITE-ProRule" id="PRU00284"/>
    </source>
</evidence>
<keyword evidence="6" id="KW-1133">Transmembrane helix</keyword>
<dbReference type="PANTHER" id="PTHR43531">
    <property type="entry name" value="PROTEIN ICFG"/>
    <property type="match status" value="1"/>
</dbReference>
<evidence type="ECO:0000256" key="3">
    <source>
        <dbReference type="ARBA" id="ARBA00029447"/>
    </source>
</evidence>
<feature type="domain" description="HAMP" evidence="8">
    <location>
        <begin position="331"/>
        <end position="384"/>
    </location>
</feature>
<keyword evidence="4" id="KW-0807">Transducer</keyword>
<dbReference type="FunFam" id="1.10.287.950:FF:000001">
    <property type="entry name" value="Methyl-accepting chemotaxis sensory transducer"/>
    <property type="match status" value="1"/>
</dbReference>
<dbReference type="CDD" id="cd18774">
    <property type="entry name" value="PDC2_HK_sensor"/>
    <property type="match status" value="1"/>
</dbReference>
<evidence type="ECO:0000256" key="5">
    <source>
        <dbReference type="SAM" id="MobiDB-lite"/>
    </source>
</evidence>
<dbReference type="EMBL" id="QURL01000003">
    <property type="protein sequence ID" value="RFC64048.1"/>
    <property type="molecule type" value="Genomic_DNA"/>
</dbReference>